<dbReference type="Pfam" id="PF00686">
    <property type="entry name" value="CBM_20"/>
    <property type="match status" value="1"/>
</dbReference>
<feature type="region of interest" description="Disordered" evidence="4">
    <location>
        <begin position="783"/>
        <end position="803"/>
    </location>
</feature>
<evidence type="ECO:0000259" key="5">
    <source>
        <dbReference type="PROSITE" id="PS51166"/>
    </source>
</evidence>
<organism evidence="6 7">
    <name type="scientific">Corchorus olitorius</name>
    <dbReference type="NCBI Taxonomy" id="93759"/>
    <lineage>
        <taxon>Eukaryota</taxon>
        <taxon>Viridiplantae</taxon>
        <taxon>Streptophyta</taxon>
        <taxon>Embryophyta</taxon>
        <taxon>Tracheophyta</taxon>
        <taxon>Spermatophyta</taxon>
        <taxon>Magnoliopsida</taxon>
        <taxon>eudicotyledons</taxon>
        <taxon>Gunneridae</taxon>
        <taxon>Pentapetalae</taxon>
        <taxon>rosids</taxon>
        <taxon>malvids</taxon>
        <taxon>Malvales</taxon>
        <taxon>Malvaceae</taxon>
        <taxon>Grewioideae</taxon>
        <taxon>Apeibeae</taxon>
        <taxon>Corchorus</taxon>
    </lineage>
</organism>
<keyword evidence="7" id="KW-1185">Reference proteome</keyword>
<dbReference type="InterPro" id="IPR011990">
    <property type="entry name" value="TPR-like_helical_dom_sf"/>
</dbReference>
<dbReference type="InterPro" id="IPR002044">
    <property type="entry name" value="CBM20"/>
</dbReference>
<accession>A0A1R3J6K1</accession>
<dbReference type="InterPro" id="IPR013784">
    <property type="entry name" value="Carb-bd-like_fold"/>
</dbReference>
<name>A0A1R3J6K1_9ROSI</name>
<dbReference type="STRING" id="93759.A0A1R3J6K1"/>
<comment type="similarity">
    <text evidence="1">Belongs to the PPR family. PCMP-H subfamily.</text>
</comment>
<dbReference type="PROSITE" id="PS51166">
    <property type="entry name" value="CBM20"/>
    <property type="match status" value="1"/>
</dbReference>
<dbReference type="SUPFAM" id="SSF49452">
    <property type="entry name" value="Starch-binding domain-like"/>
    <property type="match status" value="1"/>
</dbReference>
<evidence type="ECO:0000256" key="1">
    <source>
        <dbReference type="ARBA" id="ARBA00006643"/>
    </source>
</evidence>
<dbReference type="Pfam" id="PF20430">
    <property type="entry name" value="Eplus_motif"/>
    <property type="match status" value="1"/>
</dbReference>
<feature type="repeat" description="PPR" evidence="3">
    <location>
        <begin position="144"/>
        <end position="178"/>
    </location>
</feature>
<dbReference type="InterPro" id="IPR046849">
    <property type="entry name" value="E2_motif"/>
</dbReference>
<gene>
    <name evidence="6" type="ORF">COLO4_19141</name>
</gene>
<dbReference type="InterPro" id="IPR032867">
    <property type="entry name" value="DYW_dom"/>
</dbReference>
<reference evidence="7" key="1">
    <citation type="submission" date="2013-09" db="EMBL/GenBank/DDBJ databases">
        <title>Corchorus olitorius genome sequencing.</title>
        <authorList>
            <person name="Alam M."/>
            <person name="Haque M.S."/>
            <person name="Islam M.S."/>
            <person name="Emdad E.M."/>
            <person name="Islam M.M."/>
            <person name="Ahmed B."/>
            <person name="Halim A."/>
            <person name="Hossen Q.M.M."/>
            <person name="Hossain M.Z."/>
            <person name="Ahmed R."/>
            <person name="Khan M.M."/>
            <person name="Islam R."/>
            <person name="Rashid M.M."/>
            <person name="Khan S.A."/>
            <person name="Rahman M.S."/>
            <person name="Alam M."/>
            <person name="Yahiya A.S."/>
            <person name="Khan M.S."/>
            <person name="Azam M.S."/>
            <person name="Haque T."/>
            <person name="Lashkar M.Z.H."/>
            <person name="Akhand A.I."/>
            <person name="Morshed G."/>
            <person name="Roy S."/>
            <person name="Uddin K.S."/>
            <person name="Rabeya T."/>
            <person name="Hossain A.S."/>
            <person name="Chowdhury A."/>
            <person name="Snigdha A.R."/>
            <person name="Mortoza M.S."/>
            <person name="Matin S.A."/>
            <person name="Hoque S.M.E."/>
            <person name="Islam M.K."/>
            <person name="Roy D.K."/>
            <person name="Haider R."/>
            <person name="Moosa M.M."/>
            <person name="Elias S.M."/>
            <person name="Hasan A.M."/>
            <person name="Jahan S."/>
            <person name="Shafiuddin M."/>
            <person name="Mahmood N."/>
            <person name="Shommy N.S."/>
        </authorList>
    </citation>
    <scope>NUCLEOTIDE SEQUENCE [LARGE SCALE GENOMIC DNA]</scope>
    <source>
        <strain evidence="7">cv. O-4</strain>
    </source>
</reference>
<dbReference type="InterPro" id="IPR046848">
    <property type="entry name" value="E_motif"/>
</dbReference>
<dbReference type="EMBL" id="AWUE01016549">
    <property type="protein sequence ID" value="OMO90479.1"/>
    <property type="molecule type" value="Genomic_DNA"/>
</dbReference>
<dbReference type="GO" id="GO:0009451">
    <property type="term" value="P:RNA modification"/>
    <property type="evidence" value="ECO:0007669"/>
    <property type="project" value="InterPro"/>
</dbReference>
<feature type="region of interest" description="Disordered" evidence="4">
    <location>
        <begin position="989"/>
        <end position="1031"/>
    </location>
</feature>
<comment type="caution">
    <text evidence="6">The sequence shown here is derived from an EMBL/GenBank/DDBJ whole genome shotgun (WGS) entry which is preliminary data.</text>
</comment>
<dbReference type="NCBIfam" id="TIGR00756">
    <property type="entry name" value="PPR"/>
    <property type="match status" value="6"/>
</dbReference>
<dbReference type="AlphaFoldDB" id="A0A1R3J6K1"/>
<dbReference type="InterPro" id="IPR002885">
    <property type="entry name" value="PPR_rpt"/>
</dbReference>
<dbReference type="InterPro" id="IPR046960">
    <property type="entry name" value="PPR_At4g14850-like_plant"/>
</dbReference>
<dbReference type="SUPFAM" id="SSF48452">
    <property type="entry name" value="TPR-like"/>
    <property type="match status" value="1"/>
</dbReference>
<feature type="repeat" description="PPR" evidence="3">
    <location>
        <begin position="276"/>
        <end position="310"/>
    </location>
</feature>
<dbReference type="SMART" id="SM01065">
    <property type="entry name" value="CBM_2"/>
    <property type="match status" value="1"/>
</dbReference>
<feature type="domain" description="CBM20" evidence="5">
    <location>
        <begin position="805"/>
        <end position="907"/>
    </location>
</feature>
<feature type="compositionally biased region" description="Polar residues" evidence="4">
    <location>
        <begin position="791"/>
        <end position="802"/>
    </location>
</feature>
<dbReference type="Gene3D" id="1.25.40.10">
    <property type="entry name" value="Tetratricopeptide repeat domain"/>
    <property type="match status" value="5"/>
</dbReference>
<dbReference type="InterPro" id="IPR013783">
    <property type="entry name" value="Ig-like_fold"/>
</dbReference>
<dbReference type="PROSITE" id="PS51375">
    <property type="entry name" value="PPR"/>
    <property type="match status" value="4"/>
</dbReference>
<protein>
    <submittedName>
        <fullName evidence="6">Carbohydrate binding module family 20</fullName>
    </submittedName>
</protein>
<dbReference type="PANTHER" id="PTHR47926">
    <property type="entry name" value="PENTATRICOPEPTIDE REPEAT-CONTAINING PROTEIN"/>
    <property type="match status" value="1"/>
</dbReference>
<dbReference type="Pfam" id="PF14432">
    <property type="entry name" value="DYW_deaminase"/>
    <property type="match status" value="1"/>
</dbReference>
<dbReference type="Proteomes" id="UP000187203">
    <property type="component" value="Unassembled WGS sequence"/>
</dbReference>
<dbReference type="Pfam" id="PF13041">
    <property type="entry name" value="PPR_2"/>
    <property type="match status" value="3"/>
</dbReference>
<dbReference type="GO" id="GO:0003723">
    <property type="term" value="F:RNA binding"/>
    <property type="evidence" value="ECO:0007669"/>
    <property type="project" value="InterPro"/>
</dbReference>
<dbReference type="FunFam" id="1.25.40.10:FF:000427">
    <property type="entry name" value="Pentatricopeptide repeat-containing protein chloroplastic"/>
    <property type="match status" value="1"/>
</dbReference>
<evidence type="ECO:0000256" key="4">
    <source>
        <dbReference type="SAM" id="MobiDB-lite"/>
    </source>
</evidence>
<proteinExistence type="inferred from homology"/>
<sequence>MLRTGLFFDPHSASKLFAASALSPFSSLNYARKVFDQIPKPNLYTWNTLIRIYASSPEPLQGILIFLRMIHESPYYPNKFTYPFVIKAAAETFSSSVGEALHGMVIKASLGEDVYISNSLIHFYFSCGDFDSAYRVFMMIGEKDVVSWNSMITGFAQKGRAEKALELFERMEAESVKPNDVTMVGVLSACAKKLDLEFGRWVCSYIERNGICMNLTLSNAMLDMYTKCGSLEDAKRLFDMMEEKDIVTWTTMLDGYAKLGEHEAARQVLDSIPRQDIAAWNALISGYEQNGKPKEALSIYHELQQSKIVKPDEITLVSTLSACAQLGAMDIGSSIHAYIKEQDIKLNCHLTTSLIDMYSKCGDVKKALEVFNSVERRDIFVWSAMIAGLAMNGQGRAAIDLFARMQETTIKPNSVTFTNVLCACSHAGLVKEGKTLFNQMEPVYGIPPEVHHYSCVVDILGRAGHLEEAVEFIQKMSIDPSASVWGALLGACQIHGNIELAEQACSRLLELDPDNHGAYVLLSNVYAKTGKWDGVSRLRKHMRLTGLKKEQGCSTIEVNGVIHEFLAGDSSHPLSKEIYSKLDEIVMRLKSVGYVPNKSHLLQLIEEDDMQEHALNLHSERLAIAFGLLNTEASQPIRIMKNLRVCGDCHSVAKLVSRLYDREIILRDRFRFHHFSGGNCSLLTQWLPQFPRNFKLSVYIVLPLALCLQFKKPPPTMEALTKSFANICSKDQTTPTLLSSTTFLNRSYINFPPFSNSISNVKLLGDSNLLRNRLLKQPVASSHFPSRHSKVSGSLETGGTEIQKTERSKTVHVKLQLQKECSFGEQLLLVGNDPILGMWNLSSAIPLTWSEGHLWMVEMDLPIDLSIHFKLILKQSSGDLLWQPGPDRTFQTWETNNTLVITEDWENAEAQKITEELLLSENEDLLVNQCMEPTVESVNTNNLMTAKDSTVCKEEEESFHQITLSDENQSDGEMWLGYQGGPVLVPGITPPETQMDAEKSLPNEMGKTLSPENSLELTADDQNMPEAEATS</sequence>
<feature type="repeat" description="PPR" evidence="3">
    <location>
        <begin position="214"/>
        <end position="248"/>
    </location>
</feature>
<evidence type="ECO:0000313" key="6">
    <source>
        <dbReference type="EMBL" id="OMO90479.1"/>
    </source>
</evidence>
<dbReference type="FunFam" id="1.25.40.10:FF:000348">
    <property type="entry name" value="Pentatricopeptide repeat-containing protein chloroplastic"/>
    <property type="match status" value="1"/>
</dbReference>
<dbReference type="OrthoDB" id="185373at2759"/>
<keyword evidence="2" id="KW-0677">Repeat</keyword>
<dbReference type="GO" id="GO:2001070">
    <property type="term" value="F:starch binding"/>
    <property type="evidence" value="ECO:0007669"/>
    <property type="project" value="InterPro"/>
</dbReference>
<dbReference type="Pfam" id="PF01535">
    <property type="entry name" value="PPR"/>
    <property type="match status" value="3"/>
</dbReference>
<dbReference type="FunFam" id="1.25.40.10:FF:002148">
    <property type="entry name" value="Pentatricopeptide repeat-containing protein At2g29760, chloroplastic"/>
    <property type="match status" value="1"/>
</dbReference>
<dbReference type="GO" id="GO:0008270">
    <property type="term" value="F:zinc ion binding"/>
    <property type="evidence" value="ECO:0007669"/>
    <property type="project" value="InterPro"/>
</dbReference>
<dbReference type="Pfam" id="PF20431">
    <property type="entry name" value="E_motif"/>
    <property type="match status" value="1"/>
</dbReference>
<dbReference type="Gene3D" id="2.60.40.10">
    <property type="entry name" value="Immunoglobulins"/>
    <property type="match status" value="1"/>
</dbReference>
<evidence type="ECO:0000256" key="2">
    <source>
        <dbReference type="ARBA" id="ARBA00022737"/>
    </source>
</evidence>
<dbReference type="CDD" id="cd05467">
    <property type="entry name" value="CBM20"/>
    <property type="match status" value="1"/>
</dbReference>
<feature type="repeat" description="PPR" evidence="3">
    <location>
        <begin position="378"/>
        <end position="412"/>
    </location>
</feature>
<evidence type="ECO:0000256" key="3">
    <source>
        <dbReference type="PROSITE-ProRule" id="PRU00708"/>
    </source>
</evidence>
<evidence type="ECO:0000313" key="7">
    <source>
        <dbReference type="Proteomes" id="UP000187203"/>
    </source>
</evidence>
<dbReference type="PANTHER" id="PTHR47926:SF452">
    <property type="entry name" value="PENTATRICOPEPTIDE REPEAT-CONTAINING PROTEIN"/>
    <property type="match status" value="1"/>
</dbReference>